<keyword evidence="3" id="KW-1185">Reference proteome</keyword>
<dbReference type="RefSeq" id="WP_387406618.1">
    <property type="nucleotide sequence ID" value="NZ_JBIAQY010000021.1"/>
</dbReference>
<name>A0ABW6SBR1_9NOCA</name>
<feature type="region of interest" description="Disordered" evidence="1">
    <location>
        <begin position="1"/>
        <end position="30"/>
    </location>
</feature>
<organism evidence="2 3">
    <name type="scientific">Nocardia jiangxiensis</name>
    <dbReference type="NCBI Taxonomy" id="282685"/>
    <lineage>
        <taxon>Bacteria</taxon>
        <taxon>Bacillati</taxon>
        <taxon>Actinomycetota</taxon>
        <taxon>Actinomycetes</taxon>
        <taxon>Mycobacteriales</taxon>
        <taxon>Nocardiaceae</taxon>
        <taxon>Nocardia</taxon>
    </lineage>
</organism>
<evidence type="ECO:0000313" key="3">
    <source>
        <dbReference type="Proteomes" id="UP001601992"/>
    </source>
</evidence>
<reference evidence="2 3" key="1">
    <citation type="submission" date="2024-10" db="EMBL/GenBank/DDBJ databases">
        <title>The Natural Products Discovery Center: Release of the First 8490 Sequenced Strains for Exploring Actinobacteria Biosynthetic Diversity.</title>
        <authorList>
            <person name="Kalkreuter E."/>
            <person name="Kautsar S.A."/>
            <person name="Yang D."/>
            <person name="Bader C.D."/>
            <person name="Teijaro C.N."/>
            <person name="Fluegel L."/>
            <person name="Davis C.M."/>
            <person name="Simpson J.R."/>
            <person name="Lauterbach L."/>
            <person name="Steele A.D."/>
            <person name="Gui C."/>
            <person name="Meng S."/>
            <person name="Li G."/>
            <person name="Viehrig K."/>
            <person name="Ye F."/>
            <person name="Su P."/>
            <person name="Kiefer A.F."/>
            <person name="Nichols A."/>
            <person name="Cepeda A.J."/>
            <person name="Yan W."/>
            <person name="Fan B."/>
            <person name="Jiang Y."/>
            <person name="Adhikari A."/>
            <person name="Zheng C.-J."/>
            <person name="Schuster L."/>
            <person name="Cowan T.M."/>
            <person name="Smanski M.J."/>
            <person name="Chevrette M.G."/>
            <person name="De Carvalho L.P.S."/>
            <person name="Shen B."/>
        </authorList>
    </citation>
    <scope>NUCLEOTIDE SEQUENCE [LARGE SCALE GENOMIC DNA]</scope>
    <source>
        <strain evidence="2 3">NPDC002593</strain>
    </source>
</reference>
<dbReference type="EMBL" id="JBIAQY010000021">
    <property type="protein sequence ID" value="MFF3573751.1"/>
    <property type="molecule type" value="Genomic_DNA"/>
</dbReference>
<proteinExistence type="predicted"/>
<gene>
    <name evidence="2" type="ORF">ACFYXQ_38945</name>
</gene>
<accession>A0ABW6SBR1</accession>
<feature type="compositionally biased region" description="Basic and acidic residues" evidence="1">
    <location>
        <begin position="15"/>
        <end position="24"/>
    </location>
</feature>
<dbReference type="Proteomes" id="UP001601992">
    <property type="component" value="Unassembled WGS sequence"/>
</dbReference>
<sequence length="57" mass="6253">MDEGVSCATYDSAEAMERDRERATALRGESTRQAGVEVTDIGEFELAIAHLRVPELV</sequence>
<evidence type="ECO:0000313" key="2">
    <source>
        <dbReference type="EMBL" id="MFF3573751.1"/>
    </source>
</evidence>
<evidence type="ECO:0000256" key="1">
    <source>
        <dbReference type="SAM" id="MobiDB-lite"/>
    </source>
</evidence>
<protein>
    <submittedName>
        <fullName evidence="2">Uncharacterized protein</fullName>
    </submittedName>
</protein>
<comment type="caution">
    <text evidence="2">The sequence shown here is derived from an EMBL/GenBank/DDBJ whole genome shotgun (WGS) entry which is preliminary data.</text>
</comment>